<sequence length="694" mass="78657">MALRSFKDSIKDQDAQLVLEAYKRYPSETTSQNESKDQHNESTPAHKTRRSTEAEAPDSLAQSTNQSSLSSDTPLNLSQTVDGDEVFGDILILDSSPMSEKLLNQSQSEDLEIDARHTLIALPFQEILPKDGQSLNNVVPQGTESPIDTQLMSGNKLAAPKDKTASPKVTRVSRFWRKSPSLMSLQFNLSSAKDVLEKMLKAIVNFMKPKNEKLLDKIHLKEKSHIKHIVNVLLTIDGLNLIRALNTIDLIASFSYVRCLDSIHKSSGSGWKDLPMVQKFEKFINTEYTSLGIVKRVSRRDLMRILGSLGTREGYFLVCALSFEFKTPEQTALVEVFVEICAMVLKHASNQAIPAQDQQNASTSEKEVVAKVFGSQIGSSILNLLKDRYTHEDVMLLRVLLTNGDQKVKKNILAGFLGYHSFPTRKLICESDIPMTVQALVSEFGRGLIREICVPKNTKLEGLQPISLIAKFKSAESKCLHLYSFFEASSDKSQIDYRTIFRIPRTDLNRRKEKISDFNRTIMDMYLRRINHQFAKIGGSCFNSEDSAKVLDNVSETLRNISLEIDDGIELFHPRLSNCMYLLGKACGDHKIELLDRLHHAEIIALQCVNSFEYHIARLESRPPQIDSTCNSFEEILSSLNLFYSFMRVSLENYLREEQESARLMAGRNHVRRTKKNHERCLYRGGPQSRITLR</sequence>
<dbReference type="AlphaFoldDB" id="A0AAX4H8C3"/>
<organism evidence="2 3">
    <name type="scientific">Australozyma saopauloensis</name>
    <dbReference type="NCBI Taxonomy" id="291208"/>
    <lineage>
        <taxon>Eukaryota</taxon>
        <taxon>Fungi</taxon>
        <taxon>Dikarya</taxon>
        <taxon>Ascomycota</taxon>
        <taxon>Saccharomycotina</taxon>
        <taxon>Pichiomycetes</taxon>
        <taxon>Metschnikowiaceae</taxon>
        <taxon>Australozyma</taxon>
    </lineage>
</organism>
<feature type="region of interest" description="Disordered" evidence="1">
    <location>
        <begin position="21"/>
        <end position="80"/>
    </location>
</feature>
<proteinExistence type="predicted"/>
<gene>
    <name evidence="2" type="ORF">PUMCH_001778</name>
</gene>
<keyword evidence="3" id="KW-1185">Reference proteome</keyword>
<evidence type="ECO:0000313" key="2">
    <source>
        <dbReference type="EMBL" id="WPK24504.1"/>
    </source>
</evidence>
<dbReference type="RefSeq" id="XP_062876887.1">
    <property type="nucleotide sequence ID" value="XM_063020817.1"/>
</dbReference>
<reference evidence="2 3" key="1">
    <citation type="submission" date="2023-10" db="EMBL/GenBank/DDBJ databases">
        <title>Draft Genome Sequence of Candida saopaulonensis from a very Premature Infant with Sepsis.</title>
        <authorList>
            <person name="Ning Y."/>
            <person name="Dai R."/>
            <person name="Xiao M."/>
            <person name="Xu Y."/>
            <person name="Yan Q."/>
            <person name="Zhang L."/>
        </authorList>
    </citation>
    <scope>NUCLEOTIDE SEQUENCE [LARGE SCALE GENOMIC DNA]</scope>
    <source>
        <strain evidence="2 3">19XY460</strain>
    </source>
</reference>
<dbReference type="GeneID" id="88172843"/>
<name>A0AAX4H8C3_9ASCO</name>
<dbReference type="KEGG" id="asau:88172843"/>
<dbReference type="EMBL" id="CP138895">
    <property type="protein sequence ID" value="WPK24504.1"/>
    <property type="molecule type" value="Genomic_DNA"/>
</dbReference>
<accession>A0AAX4H8C3</accession>
<evidence type="ECO:0000313" key="3">
    <source>
        <dbReference type="Proteomes" id="UP001338582"/>
    </source>
</evidence>
<evidence type="ECO:0000256" key="1">
    <source>
        <dbReference type="SAM" id="MobiDB-lite"/>
    </source>
</evidence>
<feature type="compositionally biased region" description="Polar residues" evidence="1">
    <location>
        <begin position="60"/>
        <end position="80"/>
    </location>
</feature>
<dbReference type="Proteomes" id="UP001338582">
    <property type="component" value="Chromosome 2"/>
</dbReference>
<protein>
    <submittedName>
        <fullName evidence="2">Uncharacterized protein</fullName>
    </submittedName>
</protein>